<protein>
    <submittedName>
        <fullName evidence="1">Uncharacterized protein</fullName>
    </submittedName>
</protein>
<dbReference type="AlphaFoldDB" id="A0A8J5MV30"/>
<evidence type="ECO:0000313" key="1">
    <source>
        <dbReference type="EMBL" id="KAG7164706.1"/>
    </source>
</evidence>
<reference evidence="1" key="1">
    <citation type="journal article" date="2021" name="Sci. Adv.">
        <title>The American lobster genome reveals insights on longevity, neural, and immune adaptations.</title>
        <authorList>
            <person name="Polinski J.M."/>
            <person name="Zimin A.V."/>
            <person name="Clark K.F."/>
            <person name="Kohn A.B."/>
            <person name="Sadowski N."/>
            <person name="Timp W."/>
            <person name="Ptitsyn A."/>
            <person name="Khanna P."/>
            <person name="Romanova D.Y."/>
            <person name="Williams P."/>
            <person name="Greenwood S.J."/>
            <person name="Moroz L.L."/>
            <person name="Walt D.R."/>
            <person name="Bodnar A.G."/>
        </authorList>
    </citation>
    <scope>NUCLEOTIDE SEQUENCE</scope>
    <source>
        <strain evidence="1">GMGI-L3</strain>
    </source>
</reference>
<sequence length="77" mass="9363">MHVDPRRSKKFNGFTCTKQLILYILQGEETVVLLKEGSDRKLYCNRWIEEEFYEYSIIYIRRFVQPQCKIHESESDI</sequence>
<evidence type="ECO:0000313" key="2">
    <source>
        <dbReference type="Proteomes" id="UP000747542"/>
    </source>
</evidence>
<keyword evidence="2" id="KW-1185">Reference proteome</keyword>
<proteinExistence type="predicted"/>
<name>A0A8J5MV30_HOMAM</name>
<dbReference type="EMBL" id="JAHLQT010024959">
    <property type="protein sequence ID" value="KAG7164706.1"/>
    <property type="molecule type" value="Genomic_DNA"/>
</dbReference>
<comment type="caution">
    <text evidence="1">The sequence shown here is derived from an EMBL/GenBank/DDBJ whole genome shotgun (WGS) entry which is preliminary data.</text>
</comment>
<organism evidence="1 2">
    <name type="scientific">Homarus americanus</name>
    <name type="common">American lobster</name>
    <dbReference type="NCBI Taxonomy" id="6706"/>
    <lineage>
        <taxon>Eukaryota</taxon>
        <taxon>Metazoa</taxon>
        <taxon>Ecdysozoa</taxon>
        <taxon>Arthropoda</taxon>
        <taxon>Crustacea</taxon>
        <taxon>Multicrustacea</taxon>
        <taxon>Malacostraca</taxon>
        <taxon>Eumalacostraca</taxon>
        <taxon>Eucarida</taxon>
        <taxon>Decapoda</taxon>
        <taxon>Pleocyemata</taxon>
        <taxon>Astacidea</taxon>
        <taxon>Nephropoidea</taxon>
        <taxon>Nephropidae</taxon>
        <taxon>Homarus</taxon>
    </lineage>
</organism>
<accession>A0A8J5MV30</accession>
<dbReference type="Proteomes" id="UP000747542">
    <property type="component" value="Unassembled WGS sequence"/>
</dbReference>
<gene>
    <name evidence="1" type="ORF">Hamer_G005106</name>
</gene>